<dbReference type="SUPFAM" id="SSF54285">
    <property type="entry name" value="MoaD/ThiS"/>
    <property type="match status" value="1"/>
</dbReference>
<dbReference type="Pfam" id="PF09138">
    <property type="entry name" value="Urm1"/>
    <property type="match status" value="1"/>
</dbReference>
<name>A0AAN9VAH0_9ORTH</name>
<dbReference type="InterPro" id="IPR015221">
    <property type="entry name" value="Urm1"/>
</dbReference>
<dbReference type="FunFam" id="3.10.20.30:FF:000021">
    <property type="entry name" value="Ubiquitin-related modifier 1"/>
    <property type="match status" value="1"/>
</dbReference>
<dbReference type="GO" id="GO:0002098">
    <property type="term" value="P:tRNA wobble uridine modification"/>
    <property type="evidence" value="ECO:0007669"/>
    <property type="project" value="UniProtKB-UniRule"/>
</dbReference>
<dbReference type="EMBL" id="JAZDUA010000534">
    <property type="protein sequence ID" value="KAK7791474.1"/>
    <property type="molecule type" value="Genomic_DNA"/>
</dbReference>
<evidence type="ECO:0000256" key="2">
    <source>
        <dbReference type="ARBA" id="ARBA00022490"/>
    </source>
</evidence>
<comment type="similarity">
    <text evidence="6 7">Belongs to the URM1 family.</text>
</comment>
<evidence type="ECO:0000256" key="6">
    <source>
        <dbReference type="HAMAP-Rule" id="MF_03048"/>
    </source>
</evidence>
<organism evidence="8 9">
    <name type="scientific">Gryllus longicercus</name>
    <dbReference type="NCBI Taxonomy" id="2509291"/>
    <lineage>
        <taxon>Eukaryota</taxon>
        <taxon>Metazoa</taxon>
        <taxon>Ecdysozoa</taxon>
        <taxon>Arthropoda</taxon>
        <taxon>Hexapoda</taxon>
        <taxon>Insecta</taxon>
        <taxon>Pterygota</taxon>
        <taxon>Neoptera</taxon>
        <taxon>Polyneoptera</taxon>
        <taxon>Orthoptera</taxon>
        <taxon>Ensifera</taxon>
        <taxon>Gryllidea</taxon>
        <taxon>Grylloidea</taxon>
        <taxon>Gryllidae</taxon>
        <taxon>Gryllinae</taxon>
        <taxon>Gryllus</taxon>
    </lineage>
</organism>
<evidence type="ECO:0000313" key="8">
    <source>
        <dbReference type="EMBL" id="KAK7791474.1"/>
    </source>
</evidence>
<dbReference type="PIRSF" id="PIRSF037379">
    <property type="entry name" value="Ubiquitin-related_modifier_1"/>
    <property type="match status" value="1"/>
</dbReference>
<accession>A0AAN9VAH0</accession>
<dbReference type="Proteomes" id="UP001378592">
    <property type="component" value="Unassembled WGS sequence"/>
</dbReference>
<evidence type="ECO:0000256" key="3">
    <source>
        <dbReference type="ARBA" id="ARBA00022499"/>
    </source>
</evidence>
<proteinExistence type="inferred from homology"/>
<dbReference type="InterPro" id="IPR016155">
    <property type="entry name" value="Mopterin_synth/thiamin_S_b"/>
</dbReference>
<protein>
    <recommendedName>
        <fullName evidence="6">Ubiquitin-related modifier 1 homolog</fullName>
    </recommendedName>
</protein>
<keyword evidence="2 6" id="KW-0963">Cytoplasm</keyword>
<feature type="modified residue" description="1-thioglycine" evidence="6">
    <location>
        <position position="104"/>
    </location>
</feature>
<comment type="caution">
    <text evidence="8">The sequence shown here is derived from an EMBL/GenBank/DDBJ whole genome shotgun (WGS) entry which is preliminary data.</text>
</comment>
<evidence type="ECO:0000313" key="9">
    <source>
        <dbReference type="Proteomes" id="UP001378592"/>
    </source>
</evidence>
<evidence type="ECO:0000256" key="5">
    <source>
        <dbReference type="ARBA" id="ARBA00022786"/>
    </source>
</evidence>
<evidence type="ECO:0000256" key="1">
    <source>
        <dbReference type="ARBA" id="ARBA00004496"/>
    </source>
</evidence>
<comment type="pathway">
    <text evidence="6 7">tRNA modification; 5-methoxycarbonylmethyl-2-thiouridine-tRNA biosynthesis.</text>
</comment>
<keyword evidence="4 6" id="KW-0819">tRNA processing</keyword>
<dbReference type="AlphaFoldDB" id="A0AAN9VAH0"/>
<comment type="subcellular location">
    <subcellularLocation>
        <location evidence="1 6 7">Cytoplasm</location>
    </subcellularLocation>
</comment>
<sequence length="104" mass="11772">MSTSEGLLRITLEFRGGAELLFDNVKKHNVKLPLIDKTWTLRNLLLWIKENLLKERPELFVQGDSVRPGILVLVNEADWELLGGNDYVLKEGDTVLFISTLHGG</sequence>
<dbReference type="InterPro" id="IPR012675">
    <property type="entry name" value="Beta-grasp_dom_sf"/>
</dbReference>
<dbReference type="HAMAP" id="MF_03048">
    <property type="entry name" value="Urm1"/>
    <property type="match status" value="1"/>
</dbReference>
<dbReference type="PANTHER" id="PTHR14986">
    <property type="entry name" value="RURM1 PROTEIN"/>
    <property type="match status" value="1"/>
</dbReference>
<dbReference type="GO" id="GO:0005829">
    <property type="term" value="C:cytosol"/>
    <property type="evidence" value="ECO:0007669"/>
    <property type="project" value="UniProtKB-UniRule"/>
</dbReference>
<comment type="function">
    <text evidence="6">Acts as a sulfur carrier required for 2-thiolation of mcm(5)S(2)U at tRNA wobble positions of cytosolic tRNA(Lys), tRNA(Glu) and tRNA(Gln). Serves as sulfur donor in tRNA 2-thiolation reaction by being thiocarboxylated (-COSH) at its C-terminus by the MOCS3/UBA4 homolog. The sulfur is then transferred to tRNA to form 2-thiolation of mcm(5)S(2)U. Also acts as a ubiquitin-like protein (UBL) that is covalently conjugated via an isopeptide bond to lysine residues of target proteins. The thiocarboxylated form serves as substrate for conjugation and oxidative stress specifically induces the formation of UBL-protein conjugates.</text>
</comment>
<dbReference type="CDD" id="cd01764">
    <property type="entry name" value="Ubl_Urm1"/>
    <property type="match status" value="1"/>
</dbReference>
<dbReference type="GO" id="GO:0032447">
    <property type="term" value="P:protein urmylation"/>
    <property type="evidence" value="ECO:0007669"/>
    <property type="project" value="UniProtKB-UniRule"/>
</dbReference>
<evidence type="ECO:0000256" key="4">
    <source>
        <dbReference type="ARBA" id="ARBA00022694"/>
    </source>
</evidence>
<keyword evidence="5 6" id="KW-0833">Ubl conjugation pathway</keyword>
<keyword evidence="3 6" id="KW-1017">Isopeptide bond</keyword>
<reference evidence="8 9" key="1">
    <citation type="submission" date="2024-03" db="EMBL/GenBank/DDBJ databases">
        <title>The genome assembly and annotation of the cricket Gryllus longicercus Weissman &amp; Gray.</title>
        <authorList>
            <person name="Szrajer S."/>
            <person name="Gray D."/>
            <person name="Ylla G."/>
        </authorList>
    </citation>
    <scope>NUCLEOTIDE SEQUENCE [LARGE SCALE GENOMIC DNA]</scope>
    <source>
        <strain evidence="8">DAG 2021-001</strain>
        <tissue evidence="8">Whole body minus gut</tissue>
    </source>
</reference>
<dbReference type="Gene3D" id="3.10.20.30">
    <property type="match status" value="1"/>
</dbReference>
<keyword evidence="9" id="KW-1185">Reference proteome</keyword>
<feature type="cross-link" description="Glycyl lysine isopeptide (Gly-Lys) (interchain with K-? in acceptor proteins)" evidence="6">
    <location>
        <position position="104"/>
    </location>
</feature>
<gene>
    <name evidence="8" type="ORF">R5R35_002393</name>
</gene>
<dbReference type="GO" id="GO:0034227">
    <property type="term" value="P:tRNA thio-modification"/>
    <property type="evidence" value="ECO:0007669"/>
    <property type="project" value="UniProtKB-UniRule"/>
</dbReference>
<evidence type="ECO:0000256" key="7">
    <source>
        <dbReference type="RuleBase" id="RU361182"/>
    </source>
</evidence>
<comment type="PTM">
    <text evidence="6">C-terminal thiocarboxylation occurs in 2 steps, it is first acyl-adenylated (-COAMP) via the hesA/moeB/thiF part of the MOCS3/UBA4 homolog, then thiocarboxylated (-COSH) via the rhodanese domain of the MOCS3/UBA4 homolog.</text>
</comment>